<dbReference type="GO" id="GO:0000373">
    <property type="term" value="P:Group II intron splicing"/>
    <property type="evidence" value="ECO:0007669"/>
    <property type="project" value="UniProtKB-ARBA"/>
</dbReference>
<dbReference type="SMART" id="SM01103">
    <property type="entry name" value="CRS1_YhbY"/>
    <property type="match status" value="1"/>
</dbReference>
<dbReference type="InterPro" id="IPR045278">
    <property type="entry name" value="CRS1/CFM2/CFM3"/>
</dbReference>
<dbReference type="GO" id="GO:0003729">
    <property type="term" value="F:mRNA binding"/>
    <property type="evidence" value="ECO:0007669"/>
    <property type="project" value="InterPro"/>
</dbReference>
<dbReference type="PANTHER" id="PTHR31846:SF10">
    <property type="entry name" value="CHLOROPLASTIC GROUP IIA INTRON SPLICING FACILITATOR CRS1, CHLOROPLASTIC"/>
    <property type="match status" value="1"/>
</dbReference>
<feature type="domain" description="CRM" evidence="11">
    <location>
        <begin position="120"/>
        <end position="216"/>
    </location>
</feature>
<dbReference type="EMBL" id="JAIWQS010000006">
    <property type="protein sequence ID" value="KAJ8761771.1"/>
    <property type="molecule type" value="Genomic_DNA"/>
</dbReference>
<dbReference type="AlphaFoldDB" id="A0AAV8T4R8"/>
<evidence type="ECO:0000256" key="4">
    <source>
        <dbReference type="ARBA" id="ARBA00022664"/>
    </source>
</evidence>
<evidence type="ECO:0000256" key="9">
    <source>
        <dbReference type="ARBA" id="ARBA00023274"/>
    </source>
</evidence>
<comment type="caution">
    <text evidence="12">The sequence shown here is derived from an EMBL/GenBank/DDBJ whole genome shotgun (WGS) entry which is preliminary data.</text>
</comment>
<dbReference type="Gene3D" id="3.30.110.60">
    <property type="entry name" value="YhbY-like"/>
    <property type="match status" value="1"/>
</dbReference>
<name>A0AAV8T4R8_9ROSI</name>
<keyword evidence="2" id="KW-0150">Chloroplast</keyword>
<keyword evidence="7" id="KW-0809">Transit peptide</keyword>
<reference evidence="12 13" key="1">
    <citation type="submission" date="2021-09" db="EMBL/GenBank/DDBJ databases">
        <title>Genomic insights and catalytic innovation underlie evolution of tropane alkaloids biosynthesis.</title>
        <authorList>
            <person name="Wang Y.-J."/>
            <person name="Tian T."/>
            <person name="Huang J.-P."/>
            <person name="Huang S.-X."/>
        </authorList>
    </citation>
    <scope>NUCLEOTIDE SEQUENCE [LARGE SCALE GENOMIC DNA]</scope>
    <source>
        <strain evidence="12">KIB-2018</strain>
        <tissue evidence="12">Leaf</tissue>
    </source>
</reference>
<protein>
    <recommendedName>
        <fullName evidence="11">CRM domain-containing protein</fullName>
    </recommendedName>
</protein>
<dbReference type="InterPro" id="IPR035920">
    <property type="entry name" value="YhbY-like_sf"/>
</dbReference>
<evidence type="ECO:0000256" key="8">
    <source>
        <dbReference type="ARBA" id="ARBA00023187"/>
    </source>
</evidence>
<evidence type="ECO:0000313" key="12">
    <source>
        <dbReference type="EMBL" id="KAJ8761771.1"/>
    </source>
</evidence>
<dbReference type="GO" id="GO:0006397">
    <property type="term" value="P:mRNA processing"/>
    <property type="evidence" value="ECO:0007669"/>
    <property type="project" value="UniProtKB-KW"/>
</dbReference>
<comment type="subcellular location">
    <subcellularLocation>
        <location evidence="1">Plastid</location>
        <location evidence="1">Chloroplast</location>
    </subcellularLocation>
</comment>
<keyword evidence="5" id="KW-0677">Repeat</keyword>
<dbReference type="PANTHER" id="PTHR31846">
    <property type="entry name" value="CRS1 / YHBY (CRM) DOMAIN-CONTAINING PROTEIN"/>
    <property type="match status" value="1"/>
</dbReference>
<evidence type="ECO:0000256" key="5">
    <source>
        <dbReference type="ARBA" id="ARBA00022737"/>
    </source>
</evidence>
<dbReference type="InterPro" id="IPR001890">
    <property type="entry name" value="RNA-binding_CRM"/>
</dbReference>
<keyword evidence="4" id="KW-0507">mRNA processing</keyword>
<evidence type="ECO:0000256" key="6">
    <source>
        <dbReference type="ARBA" id="ARBA00022884"/>
    </source>
</evidence>
<keyword evidence="3" id="KW-0934">Plastid</keyword>
<keyword evidence="9" id="KW-0687">Ribonucleoprotein</keyword>
<evidence type="ECO:0000256" key="1">
    <source>
        <dbReference type="ARBA" id="ARBA00004229"/>
    </source>
</evidence>
<keyword evidence="8" id="KW-0508">mRNA splicing</keyword>
<keyword evidence="6 10" id="KW-0694">RNA-binding</keyword>
<gene>
    <name evidence="12" type="ORF">K2173_004582</name>
</gene>
<proteinExistence type="predicted"/>
<organism evidence="12 13">
    <name type="scientific">Erythroxylum novogranatense</name>
    <dbReference type="NCBI Taxonomy" id="1862640"/>
    <lineage>
        <taxon>Eukaryota</taxon>
        <taxon>Viridiplantae</taxon>
        <taxon>Streptophyta</taxon>
        <taxon>Embryophyta</taxon>
        <taxon>Tracheophyta</taxon>
        <taxon>Spermatophyta</taxon>
        <taxon>Magnoliopsida</taxon>
        <taxon>eudicotyledons</taxon>
        <taxon>Gunneridae</taxon>
        <taxon>Pentapetalae</taxon>
        <taxon>rosids</taxon>
        <taxon>fabids</taxon>
        <taxon>Malpighiales</taxon>
        <taxon>Erythroxylaceae</taxon>
        <taxon>Erythroxylum</taxon>
    </lineage>
</organism>
<evidence type="ECO:0000259" key="11">
    <source>
        <dbReference type="PROSITE" id="PS51295"/>
    </source>
</evidence>
<dbReference type="GO" id="GO:0009507">
    <property type="term" value="C:chloroplast"/>
    <property type="evidence" value="ECO:0007669"/>
    <property type="project" value="UniProtKB-SubCell"/>
</dbReference>
<dbReference type="GO" id="GO:1990904">
    <property type="term" value="C:ribonucleoprotein complex"/>
    <property type="evidence" value="ECO:0007669"/>
    <property type="project" value="UniProtKB-KW"/>
</dbReference>
<accession>A0AAV8T4R8</accession>
<evidence type="ECO:0000256" key="2">
    <source>
        <dbReference type="ARBA" id="ARBA00022528"/>
    </source>
</evidence>
<dbReference type="Proteomes" id="UP001159364">
    <property type="component" value="Linkage Group LG06"/>
</dbReference>
<evidence type="ECO:0000256" key="7">
    <source>
        <dbReference type="ARBA" id="ARBA00022946"/>
    </source>
</evidence>
<sequence length="249" mass="28339">MKRPILLQPHELLNPLKPRNTSPLKNANQEKADKALLRKESGLRGKKAIAKIVKRIEKLEPKQVLVDTQESCGEVHVGESLNGIGGDNDVVVGRNFPWVRKDKAVYWRMKKERVVTEAESKLDPELLRELRTEARRMRKWVNVNKAGVTESVVDEINLAWKSSELAMVKFYLPLCRNMDRAREILEMKTGGLVVWTRKDVHVIYRRHNYALMESSNAVTVHGSISIKDGALESISSGNGDEDKESNMIF</sequence>
<evidence type="ECO:0000256" key="10">
    <source>
        <dbReference type="PROSITE-ProRule" id="PRU00626"/>
    </source>
</evidence>
<dbReference type="PROSITE" id="PS51295">
    <property type="entry name" value="CRM"/>
    <property type="match status" value="1"/>
</dbReference>
<dbReference type="SUPFAM" id="SSF75471">
    <property type="entry name" value="YhbY-like"/>
    <property type="match status" value="1"/>
</dbReference>
<evidence type="ECO:0000313" key="13">
    <source>
        <dbReference type="Proteomes" id="UP001159364"/>
    </source>
</evidence>
<evidence type="ECO:0000256" key="3">
    <source>
        <dbReference type="ARBA" id="ARBA00022640"/>
    </source>
</evidence>
<keyword evidence="13" id="KW-1185">Reference proteome</keyword>
<dbReference type="Pfam" id="PF01985">
    <property type="entry name" value="CRS1_YhbY"/>
    <property type="match status" value="1"/>
</dbReference>